<dbReference type="OMA" id="GHTSVWH"/>
<dbReference type="EMBL" id="NCSJ02000001">
    <property type="protein sequence ID" value="RFU36293.1"/>
    <property type="molecule type" value="Genomic_DNA"/>
</dbReference>
<dbReference type="Pfam" id="PF08240">
    <property type="entry name" value="ADH_N"/>
    <property type="match status" value="1"/>
</dbReference>
<dbReference type="SUPFAM" id="SSF51735">
    <property type="entry name" value="NAD(P)-binding Rossmann-fold domains"/>
    <property type="match status" value="1"/>
</dbReference>
<feature type="domain" description="Enoyl reductase (ER)" evidence="3">
    <location>
        <begin position="9"/>
        <end position="345"/>
    </location>
</feature>
<comment type="caution">
    <text evidence="4">The sequence shown here is derived from an EMBL/GenBank/DDBJ whole genome shotgun (WGS) entry which is preliminary data.</text>
</comment>
<keyword evidence="5" id="KW-1185">Reference proteome</keyword>
<protein>
    <recommendedName>
        <fullName evidence="3">Enoyl reductase (ER) domain-containing protein</fullName>
    </recommendedName>
</protein>
<dbReference type="OrthoDB" id="3233595at2759"/>
<dbReference type="InterPro" id="IPR036291">
    <property type="entry name" value="NAD(P)-bd_dom_sf"/>
</dbReference>
<gene>
    <name evidence="4" type="ORF">B7463_g38</name>
</gene>
<comment type="similarity">
    <text evidence="1">Belongs to the zinc-containing alcohol dehydrogenase family.</text>
</comment>
<evidence type="ECO:0000259" key="3">
    <source>
        <dbReference type="SMART" id="SM00829"/>
    </source>
</evidence>
<dbReference type="Gene3D" id="3.90.180.10">
    <property type="entry name" value="Medium-chain alcohol dehydrogenases, catalytic domain"/>
    <property type="match status" value="1"/>
</dbReference>
<evidence type="ECO:0000313" key="5">
    <source>
        <dbReference type="Proteomes" id="UP000258309"/>
    </source>
</evidence>
<dbReference type="Proteomes" id="UP000258309">
    <property type="component" value="Unassembled WGS sequence"/>
</dbReference>
<dbReference type="Gene3D" id="3.40.50.720">
    <property type="entry name" value="NAD(P)-binding Rossmann-like Domain"/>
    <property type="match status" value="1"/>
</dbReference>
<dbReference type="CDD" id="cd08249">
    <property type="entry name" value="enoyl_reductase_like"/>
    <property type="match status" value="1"/>
</dbReference>
<keyword evidence="2" id="KW-0560">Oxidoreductase</keyword>
<dbReference type="AlphaFoldDB" id="A0A3E2HSD9"/>
<evidence type="ECO:0000256" key="1">
    <source>
        <dbReference type="ARBA" id="ARBA00008072"/>
    </source>
</evidence>
<dbReference type="STRING" id="5539.A0A3E2HSD9"/>
<dbReference type="InterPro" id="IPR013154">
    <property type="entry name" value="ADH-like_N"/>
</dbReference>
<dbReference type="SUPFAM" id="SSF50129">
    <property type="entry name" value="GroES-like"/>
    <property type="match status" value="1"/>
</dbReference>
<sequence length="351" mass="37860">MKEAIVSAGPKVQLINSPVPKPTADQVLIKVVVSGSNPKDWKLPQRFGSHNSGDDIAGIVEEVGDEVTEFKKGDRVAAFHEMRTPHGSFAEYAIAPAHTTFHLPKKTTFEEAATIPLAALTAAVGLYVRLGLPEPWVPAKKSIPLIVYGGSSAVGAYAIKLAQLSNIHPIITVAGRGQAYVEKLISRNRGDTIVDYRAGDEAVIAGIKHALKNANVDEVHYAFDAVSEHNSYQNLSHVLSSEDSKIALIVPGKDYSAIPGHIQHSVIQVGSVHQAVDPQSEEGKAGIRTGGREFGFVFSRLFSRLLQEGWFTGHPYEIVPGGLNSVEQALTNLKDGVNSATKYVFRIEETN</sequence>
<feature type="non-terminal residue" evidence="4">
    <location>
        <position position="351"/>
    </location>
</feature>
<dbReference type="PANTHER" id="PTHR45348:SF5">
    <property type="entry name" value="OXIDOREDUCTASE, PUTATIVE (AFU_ORTHOLOGUE AFUA_8G01420)-RELATED"/>
    <property type="match status" value="1"/>
</dbReference>
<reference evidence="4 5" key="1">
    <citation type="submission" date="2018-05" db="EMBL/GenBank/DDBJ databases">
        <title>Draft genome sequence of Scytalidium lignicola DSM 105466, a ubiquitous saprotrophic fungus.</title>
        <authorList>
            <person name="Buettner E."/>
            <person name="Gebauer A.M."/>
            <person name="Hofrichter M."/>
            <person name="Liers C."/>
            <person name="Kellner H."/>
        </authorList>
    </citation>
    <scope>NUCLEOTIDE SEQUENCE [LARGE SCALE GENOMIC DNA]</scope>
    <source>
        <strain evidence="4 5">DSM 105466</strain>
    </source>
</reference>
<feature type="non-terminal residue" evidence="4">
    <location>
        <position position="1"/>
    </location>
</feature>
<accession>A0A3E2HSD9</accession>
<dbReference type="InterPro" id="IPR047122">
    <property type="entry name" value="Trans-enoyl_RdTase-like"/>
</dbReference>
<name>A0A3E2HSD9_SCYLI</name>
<proteinExistence type="inferred from homology"/>
<evidence type="ECO:0000313" key="4">
    <source>
        <dbReference type="EMBL" id="RFU36293.1"/>
    </source>
</evidence>
<dbReference type="InterPro" id="IPR011032">
    <property type="entry name" value="GroES-like_sf"/>
</dbReference>
<organism evidence="4 5">
    <name type="scientific">Scytalidium lignicola</name>
    <name type="common">Hyphomycete</name>
    <dbReference type="NCBI Taxonomy" id="5539"/>
    <lineage>
        <taxon>Eukaryota</taxon>
        <taxon>Fungi</taxon>
        <taxon>Dikarya</taxon>
        <taxon>Ascomycota</taxon>
        <taxon>Pezizomycotina</taxon>
        <taxon>Leotiomycetes</taxon>
        <taxon>Leotiomycetes incertae sedis</taxon>
        <taxon>Scytalidium</taxon>
    </lineage>
</organism>
<dbReference type="GO" id="GO:0016651">
    <property type="term" value="F:oxidoreductase activity, acting on NAD(P)H"/>
    <property type="evidence" value="ECO:0007669"/>
    <property type="project" value="InterPro"/>
</dbReference>
<dbReference type="InterPro" id="IPR020843">
    <property type="entry name" value="ER"/>
</dbReference>
<dbReference type="SMART" id="SM00829">
    <property type="entry name" value="PKS_ER"/>
    <property type="match status" value="1"/>
</dbReference>
<evidence type="ECO:0000256" key="2">
    <source>
        <dbReference type="ARBA" id="ARBA00023002"/>
    </source>
</evidence>
<dbReference type="PANTHER" id="PTHR45348">
    <property type="entry name" value="HYPOTHETICAL OXIDOREDUCTASE (EUROFUNG)"/>
    <property type="match status" value="1"/>
</dbReference>